<evidence type="ECO:0000256" key="11">
    <source>
        <dbReference type="ARBA" id="ARBA00033378"/>
    </source>
</evidence>
<dbReference type="OrthoDB" id="5850696at2759"/>
<evidence type="ECO:0000256" key="7">
    <source>
        <dbReference type="ARBA" id="ARBA00022853"/>
    </source>
</evidence>
<evidence type="ECO:0000256" key="14">
    <source>
        <dbReference type="SAM" id="MobiDB-lite"/>
    </source>
</evidence>
<dbReference type="Pfam" id="PF13891">
    <property type="entry name" value="zf-C3HC3H_KANSL2"/>
    <property type="match status" value="1"/>
</dbReference>
<feature type="compositionally biased region" description="Polar residues" evidence="14">
    <location>
        <begin position="604"/>
        <end position="613"/>
    </location>
</feature>
<dbReference type="GO" id="GO:0006325">
    <property type="term" value="P:chromatin organization"/>
    <property type="evidence" value="ECO:0007669"/>
    <property type="project" value="UniProtKB-KW"/>
</dbReference>
<reference evidence="16 17" key="2">
    <citation type="journal article" date="2019" name="G3 (Bethesda)">
        <title>Hybrid Assembly of the Genome of the Entomopathogenic Nematode Steinernema carpocapsae Identifies the X-Chromosome.</title>
        <authorList>
            <person name="Serra L."/>
            <person name="Macchietto M."/>
            <person name="Macias-Munoz A."/>
            <person name="McGill C.J."/>
            <person name="Rodriguez I.M."/>
            <person name="Rodriguez B."/>
            <person name="Murad R."/>
            <person name="Mortazavi A."/>
        </authorList>
    </citation>
    <scope>NUCLEOTIDE SEQUENCE [LARGE SCALE GENOMIC DNA]</scope>
    <source>
        <strain evidence="16 17">ALL</strain>
    </source>
</reference>
<evidence type="ECO:0000259" key="15">
    <source>
        <dbReference type="Pfam" id="PF13891"/>
    </source>
</evidence>
<keyword evidence="8" id="KW-0496">Mitochondrion</keyword>
<dbReference type="EMBL" id="AZBU02000005">
    <property type="protein sequence ID" value="TKR77625.1"/>
    <property type="molecule type" value="Genomic_DNA"/>
</dbReference>
<evidence type="ECO:0000256" key="10">
    <source>
        <dbReference type="ARBA" id="ARBA00032947"/>
    </source>
</evidence>
<accession>A0A4V6A238</accession>
<evidence type="ECO:0000313" key="17">
    <source>
        <dbReference type="Proteomes" id="UP000298663"/>
    </source>
</evidence>
<evidence type="ECO:0000256" key="2">
    <source>
        <dbReference type="ARBA" id="ARBA00004173"/>
    </source>
</evidence>
<feature type="region of interest" description="Disordered" evidence="14">
    <location>
        <begin position="747"/>
        <end position="770"/>
    </location>
</feature>
<feature type="compositionally biased region" description="Acidic residues" evidence="14">
    <location>
        <begin position="857"/>
        <end position="866"/>
    </location>
</feature>
<feature type="region of interest" description="Disordered" evidence="14">
    <location>
        <begin position="586"/>
        <end position="633"/>
    </location>
</feature>
<keyword evidence="17" id="KW-1185">Reference proteome</keyword>
<evidence type="ECO:0000256" key="1">
    <source>
        <dbReference type="ARBA" id="ARBA00004123"/>
    </source>
</evidence>
<organism evidence="16 17">
    <name type="scientific">Steinernema carpocapsae</name>
    <name type="common">Entomopathogenic nematode</name>
    <dbReference type="NCBI Taxonomy" id="34508"/>
    <lineage>
        <taxon>Eukaryota</taxon>
        <taxon>Metazoa</taxon>
        <taxon>Ecdysozoa</taxon>
        <taxon>Nematoda</taxon>
        <taxon>Chromadorea</taxon>
        <taxon>Rhabditida</taxon>
        <taxon>Tylenchina</taxon>
        <taxon>Panagrolaimomorpha</taxon>
        <taxon>Strongyloidoidea</taxon>
        <taxon>Steinernematidae</taxon>
        <taxon>Steinernema</taxon>
    </lineage>
</organism>
<feature type="region of interest" description="Disordered" evidence="14">
    <location>
        <begin position="847"/>
        <end position="866"/>
    </location>
</feature>
<evidence type="ECO:0000313" key="16">
    <source>
        <dbReference type="EMBL" id="TKR77625.1"/>
    </source>
</evidence>
<keyword evidence="9" id="KW-0539">Nucleus</keyword>
<dbReference type="GO" id="GO:0005739">
    <property type="term" value="C:mitochondrion"/>
    <property type="evidence" value="ECO:0007669"/>
    <property type="project" value="UniProtKB-SubCell"/>
</dbReference>
<sequence>MSETVQCSYVSQRTLIKCIKIVPKNQVDSLGYCRKVPRRSRQATCCCCRTGYERTGCAYLPWSYPGPGRRHLEHEQVGLAETQEPNNQHRKHILGVPGDFDCFGSGVMLTPQEFIRMSIKKLENDIRELQDYERFLEMDADDRLQEAYEKAHEDRENYGRLVVATPQQRQLKREMLWNKHYQKHKHFKRDYREYLQKLKDEGYERQMLHDGERYQQCACVQKEQTVIEVNPDDVDGNVKLVTDLMLAKVCGDQTVDEVEKASLRFVSKDVLCNSTSLPYSKYCFDHILLDKNQVLMSKCTVCTRPVLNAFNEGDTRCSRHLARYSRNVHTVRDQSASMSPMLDQVMLDPAHLTREMQKTLALCSPKDLPTIVNKTVNAQKLIEESMKTPEVRSTSSSVIDFSDEEDGFVLTPELRTDYDVYRKRQEAVTARAAARESAFATARGGRKGASKAQLDKQKRLHDVSSARTRPFHPTHFNKTTNRLERQQMEREQQQQYFVEASQSPAPVAENRRKTKHAIEDNGSQPPIKRRVEHAPGHSALMPVEPSPIMLQPAPVHTVTASQPIRTAAGEYYRTAAPTVQTSRGGGFTRILYRNPPSTRGRVQITPSGTTNVGTRPAPVQQSSQMVQPSRSVPQVVHYRSLTGTNRRPVTIIRQSQSGPGTPMVASRHGAPVFLRRTEPAAQPQQAANSSFEVIESHAAPMEYDSNYAIGQHVPPQYSQDQGVVYDHEQPGPSGLSYQSMSVNANHSTYASSQNPQELAAPASQVPEQEPQPSMDFLLDGIDAVTGLPIGVEETEEVPDYSLFVSGGQEDVDGICAAASEISHAPPSSEPEGRLWFQREAAYQTSVSNGTAKAEVSMPEEQDEDSVDNLSLLASAAVTQTQPAVAESS</sequence>
<gene>
    <name evidence="16" type="ORF">L596_018559</name>
</gene>
<dbReference type="Proteomes" id="UP000298663">
    <property type="component" value="Unassembled WGS sequence"/>
</dbReference>
<evidence type="ECO:0000256" key="13">
    <source>
        <dbReference type="ARBA" id="ARBA00093543"/>
    </source>
</evidence>
<comment type="subunit">
    <text evidence="13">Component of the NSL complex at least composed of KAT8/MOF, KANSL1, KANSL2, KANSL3, MCRS1, PHF20, OGT1/OGT, WDR5 and HCFC1.</text>
</comment>
<comment type="caution">
    <text evidence="16">The sequence shown here is derived from an EMBL/GenBank/DDBJ whole genome shotgun (WGS) entry which is preliminary data.</text>
</comment>
<evidence type="ECO:0000256" key="3">
    <source>
        <dbReference type="ARBA" id="ARBA00015508"/>
    </source>
</evidence>
<evidence type="ECO:0000256" key="5">
    <source>
        <dbReference type="ARBA" id="ARBA00022553"/>
    </source>
</evidence>
<comment type="function">
    <text evidence="12">Non-catalytic component of the NSL histone acetyltransferase complex, a multiprotein complex that mediates histone H4 acetylation at 'Lys-5'- and 'Lys-8' (H4K5ac and H4K8ac) at transcription start sites and promotes transcription initiation. Required for NSL complex stability and for transcription of intraciliary transport genes in both ciliated and non-ciliated cells by regulating histone H4 acetylation at 'Lys-5'- and 'Lys-12' (H4K5ac and H4K12ac). This is necessary for cilium assembly in ciliated cells and for organization of the microtubule cytoskeleton in non-ciliated cells. Required within the NSL complex to maintain nuclear architecture stability by promoting KAT8-mediated acetylation of lamin LMNA.</text>
</comment>
<keyword evidence="6" id="KW-0832">Ubl conjugation</keyword>
<dbReference type="InterPro" id="IPR025927">
    <property type="entry name" value="Znf_KANL2-like"/>
</dbReference>
<dbReference type="GO" id="GO:0005634">
    <property type="term" value="C:nucleus"/>
    <property type="evidence" value="ECO:0007669"/>
    <property type="project" value="UniProtKB-SubCell"/>
</dbReference>
<dbReference type="AlphaFoldDB" id="A0A4V6A238"/>
<feature type="region of interest" description="Disordered" evidence="14">
    <location>
        <begin position="439"/>
        <end position="462"/>
    </location>
</feature>
<comment type="subcellular location">
    <subcellularLocation>
        <location evidence="2">Mitochondrion</location>
    </subcellularLocation>
    <subcellularLocation>
        <location evidence="1">Nucleus</location>
    </subcellularLocation>
</comment>
<evidence type="ECO:0000256" key="9">
    <source>
        <dbReference type="ARBA" id="ARBA00023242"/>
    </source>
</evidence>
<proteinExistence type="predicted"/>
<keyword evidence="7" id="KW-0156">Chromatin regulator</keyword>
<keyword evidence="5" id="KW-0597">Phosphoprotein</keyword>
<feature type="compositionally biased region" description="Low complexity" evidence="14">
    <location>
        <begin position="616"/>
        <end position="633"/>
    </location>
</feature>
<evidence type="ECO:0000256" key="8">
    <source>
        <dbReference type="ARBA" id="ARBA00023128"/>
    </source>
</evidence>
<evidence type="ECO:0000256" key="12">
    <source>
        <dbReference type="ARBA" id="ARBA00093359"/>
    </source>
</evidence>
<keyword evidence="4" id="KW-1017">Isopeptide bond</keyword>
<feature type="compositionally biased region" description="Basic and acidic residues" evidence="14">
    <location>
        <begin position="453"/>
        <end position="462"/>
    </location>
</feature>
<reference evidence="16 17" key="1">
    <citation type="journal article" date="2015" name="Genome Biol.">
        <title>Comparative genomics of Steinernema reveals deeply conserved gene regulatory networks.</title>
        <authorList>
            <person name="Dillman A.R."/>
            <person name="Macchietto M."/>
            <person name="Porter C.F."/>
            <person name="Rogers A."/>
            <person name="Williams B."/>
            <person name="Antoshechkin I."/>
            <person name="Lee M.M."/>
            <person name="Goodwin Z."/>
            <person name="Lu X."/>
            <person name="Lewis E.E."/>
            <person name="Goodrich-Blair H."/>
            <person name="Stock S.P."/>
            <person name="Adams B.J."/>
            <person name="Sternberg P.W."/>
            <person name="Mortazavi A."/>
        </authorList>
    </citation>
    <scope>NUCLEOTIDE SEQUENCE [LARGE SCALE GENOMIC DNA]</scope>
    <source>
        <strain evidence="16 17">ALL</strain>
    </source>
</reference>
<feature type="compositionally biased region" description="Polar residues" evidence="14">
    <location>
        <begin position="747"/>
        <end position="756"/>
    </location>
</feature>
<dbReference type="InterPro" id="IPR026316">
    <property type="entry name" value="NSL2"/>
</dbReference>
<dbReference type="GO" id="GO:0044545">
    <property type="term" value="C:NSL complex"/>
    <property type="evidence" value="ECO:0007669"/>
    <property type="project" value="TreeGrafter"/>
</dbReference>
<name>A0A4V6A238_STECR</name>
<dbReference type="PANTHER" id="PTHR13453:SF1">
    <property type="entry name" value="KAT8 REGULATORY NSL COMPLEX SUBUNIT 2"/>
    <property type="match status" value="1"/>
</dbReference>
<evidence type="ECO:0000256" key="6">
    <source>
        <dbReference type="ARBA" id="ARBA00022843"/>
    </source>
</evidence>
<dbReference type="PANTHER" id="PTHR13453">
    <property type="entry name" value="KAT8 REGULATORY NSL COMPLEX SUBUNIT 2"/>
    <property type="match status" value="1"/>
</dbReference>
<evidence type="ECO:0000256" key="4">
    <source>
        <dbReference type="ARBA" id="ARBA00022499"/>
    </source>
</evidence>
<feature type="domain" description="KANL2-like probable zinc-finger" evidence="15">
    <location>
        <begin position="270"/>
        <end position="320"/>
    </location>
</feature>
<protein>
    <recommendedName>
        <fullName evidence="3">KAT8 regulatory NSL complex subunit 2</fullName>
    </recommendedName>
    <alternativeName>
        <fullName evidence="11">NSL complex protein NSL2</fullName>
    </alternativeName>
    <alternativeName>
        <fullName evidence="10">Non-specific lethal 2 homolog</fullName>
    </alternativeName>
</protein>